<dbReference type="Pfam" id="PF13302">
    <property type="entry name" value="Acetyltransf_3"/>
    <property type="match status" value="1"/>
</dbReference>
<proteinExistence type="predicted"/>
<dbReference type="InterPro" id="IPR016181">
    <property type="entry name" value="Acyl_CoA_acyltransferase"/>
</dbReference>
<organism evidence="2 3">
    <name type="scientific">Ottowia thiooxydans</name>
    <dbReference type="NCBI Taxonomy" id="219182"/>
    <lineage>
        <taxon>Bacteria</taxon>
        <taxon>Pseudomonadati</taxon>
        <taxon>Pseudomonadota</taxon>
        <taxon>Betaproteobacteria</taxon>
        <taxon>Burkholderiales</taxon>
        <taxon>Comamonadaceae</taxon>
        <taxon>Ottowia</taxon>
    </lineage>
</organism>
<reference evidence="2 3" key="1">
    <citation type="submission" date="2024-06" db="EMBL/GenBank/DDBJ databases">
        <title>Sorghum-associated microbial communities from plants grown in Nebraska, USA.</title>
        <authorList>
            <person name="Schachtman D."/>
        </authorList>
    </citation>
    <scope>NUCLEOTIDE SEQUENCE [LARGE SCALE GENOMIC DNA]</scope>
    <source>
        <strain evidence="2 3">2709</strain>
    </source>
</reference>
<dbReference type="EMBL" id="JBEPSH010000016">
    <property type="protein sequence ID" value="MET4580336.1"/>
    <property type="molecule type" value="Genomic_DNA"/>
</dbReference>
<evidence type="ECO:0000259" key="1">
    <source>
        <dbReference type="Pfam" id="PF13302"/>
    </source>
</evidence>
<dbReference type="InterPro" id="IPR051531">
    <property type="entry name" value="N-acetyltransferase"/>
</dbReference>
<feature type="domain" description="N-acetyltransferase" evidence="1">
    <location>
        <begin position="24"/>
        <end position="155"/>
    </location>
</feature>
<dbReference type="InterPro" id="IPR000182">
    <property type="entry name" value="GNAT_dom"/>
</dbReference>
<evidence type="ECO:0000313" key="2">
    <source>
        <dbReference type="EMBL" id="MET4580336.1"/>
    </source>
</evidence>
<accession>A0ABV2QH17</accession>
<dbReference type="RefSeq" id="WP_354449184.1">
    <property type="nucleotide sequence ID" value="NZ_JBEPSH010000016.1"/>
</dbReference>
<dbReference type="PANTHER" id="PTHR43792">
    <property type="entry name" value="GNAT FAMILY, PUTATIVE (AFU_ORTHOLOGUE AFUA_3G00765)-RELATED-RELATED"/>
    <property type="match status" value="1"/>
</dbReference>
<keyword evidence="3" id="KW-1185">Reference proteome</keyword>
<name>A0ABV2QH17_9BURK</name>
<dbReference type="Proteomes" id="UP001549320">
    <property type="component" value="Unassembled WGS sequence"/>
</dbReference>
<dbReference type="SUPFAM" id="SSF55729">
    <property type="entry name" value="Acyl-CoA N-acyltransferases (Nat)"/>
    <property type="match status" value="1"/>
</dbReference>
<sequence length="206" mass="23727">MIENNPSLLTDEKSRNIFQDFGSVVIRNWSDADIDGYAELVADPTAMKYIADGHPRARARAEAEVDRFRKEISTRGWSRFVIARRDDNKFAGYIGFQEVNGEIDYGGRFLQQFWRSRMIPLSYCLTLEYGFEKIGFDSLYATVHPENKNALSVTKAFFGINEKLVSGAFGQLVRFDLNREQYNQMLREPNRKFMSKAARVHAETNA</sequence>
<dbReference type="PANTHER" id="PTHR43792:SF1">
    <property type="entry name" value="N-ACETYLTRANSFERASE DOMAIN-CONTAINING PROTEIN"/>
    <property type="match status" value="1"/>
</dbReference>
<protein>
    <submittedName>
        <fullName evidence="2">RimJ/RimL family protein N-acetyltransferase</fullName>
    </submittedName>
</protein>
<comment type="caution">
    <text evidence="2">The sequence shown here is derived from an EMBL/GenBank/DDBJ whole genome shotgun (WGS) entry which is preliminary data.</text>
</comment>
<evidence type="ECO:0000313" key="3">
    <source>
        <dbReference type="Proteomes" id="UP001549320"/>
    </source>
</evidence>
<gene>
    <name evidence="2" type="ORF">ABIE13_005476</name>
</gene>
<dbReference type="Gene3D" id="3.40.630.30">
    <property type="match status" value="1"/>
</dbReference>